<evidence type="ECO:0000313" key="2">
    <source>
        <dbReference type="EMBL" id="KAF4716149.1"/>
    </source>
</evidence>
<dbReference type="SUPFAM" id="SSF55073">
    <property type="entry name" value="Nucleotide cyclase"/>
    <property type="match status" value="1"/>
</dbReference>
<feature type="non-terminal residue" evidence="2">
    <location>
        <position position="137"/>
    </location>
</feature>
<dbReference type="InterPro" id="IPR001054">
    <property type="entry name" value="A/G_cyclase"/>
</dbReference>
<evidence type="ECO:0000313" key="3">
    <source>
        <dbReference type="Proteomes" id="UP000553632"/>
    </source>
</evidence>
<protein>
    <recommendedName>
        <fullName evidence="1">Guanylate cyclase domain-containing protein</fullName>
    </recommendedName>
</protein>
<gene>
    <name evidence="2" type="ORF">FOZ63_012126</name>
</gene>
<proteinExistence type="predicted"/>
<dbReference type="GO" id="GO:0008074">
    <property type="term" value="C:guanylate cyclase complex, soluble"/>
    <property type="evidence" value="ECO:0007669"/>
    <property type="project" value="TreeGrafter"/>
</dbReference>
<reference evidence="2 3" key="1">
    <citation type="submission" date="2020-04" db="EMBL/GenBank/DDBJ databases">
        <title>Perkinsus olseni comparative genomics.</title>
        <authorList>
            <person name="Bogema D.R."/>
        </authorList>
    </citation>
    <scope>NUCLEOTIDE SEQUENCE [LARGE SCALE GENOMIC DNA]</scope>
    <source>
        <strain evidence="2 3">ATCC PRA-207</strain>
    </source>
</reference>
<evidence type="ECO:0000259" key="1">
    <source>
        <dbReference type="PROSITE" id="PS50125"/>
    </source>
</evidence>
<organism evidence="2 3">
    <name type="scientific">Perkinsus olseni</name>
    <name type="common">Perkinsus atlanticus</name>
    <dbReference type="NCBI Taxonomy" id="32597"/>
    <lineage>
        <taxon>Eukaryota</taxon>
        <taxon>Sar</taxon>
        <taxon>Alveolata</taxon>
        <taxon>Perkinsozoa</taxon>
        <taxon>Perkinsea</taxon>
        <taxon>Perkinsida</taxon>
        <taxon>Perkinsidae</taxon>
        <taxon>Perkinsus</taxon>
    </lineage>
</organism>
<dbReference type="InterPro" id="IPR029787">
    <property type="entry name" value="Nucleotide_cyclase"/>
</dbReference>
<dbReference type="GO" id="GO:0070482">
    <property type="term" value="P:response to oxygen levels"/>
    <property type="evidence" value="ECO:0007669"/>
    <property type="project" value="TreeGrafter"/>
</dbReference>
<dbReference type="Gene3D" id="3.30.70.1230">
    <property type="entry name" value="Nucleotide cyclase"/>
    <property type="match status" value="1"/>
</dbReference>
<feature type="non-terminal residue" evidence="2">
    <location>
        <position position="1"/>
    </location>
</feature>
<dbReference type="GO" id="GO:0004383">
    <property type="term" value="F:guanylate cyclase activity"/>
    <property type="evidence" value="ECO:0007669"/>
    <property type="project" value="TreeGrafter"/>
</dbReference>
<accession>A0A7J6R5J6</accession>
<comment type="caution">
    <text evidence="2">The sequence shown here is derived from an EMBL/GenBank/DDBJ whole genome shotgun (WGS) entry which is preliminary data.</text>
</comment>
<keyword evidence="3" id="KW-1185">Reference proteome</keyword>
<dbReference type="GO" id="GO:0019934">
    <property type="term" value="P:cGMP-mediated signaling"/>
    <property type="evidence" value="ECO:0007669"/>
    <property type="project" value="TreeGrafter"/>
</dbReference>
<dbReference type="Pfam" id="PF00211">
    <property type="entry name" value="Guanylate_cyc"/>
    <property type="match status" value="1"/>
</dbReference>
<dbReference type="PANTHER" id="PTHR45655">
    <property type="entry name" value="GUANYLATE CYCLASE SOLUBLE SUBUNIT BETA-2"/>
    <property type="match status" value="1"/>
</dbReference>
<dbReference type="EMBL" id="JABANO010027862">
    <property type="protein sequence ID" value="KAF4716149.1"/>
    <property type="molecule type" value="Genomic_DNA"/>
</dbReference>
<feature type="domain" description="Guanylate cyclase" evidence="1">
    <location>
        <begin position="70"/>
        <end position="119"/>
    </location>
</feature>
<name>A0A7J6R5J6_PEROL</name>
<dbReference type="PROSITE" id="PS50125">
    <property type="entry name" value="GUANYLATE_CYCLASE_2"/>
    <property type="match status" value="1"/>
</dbReference>
<dbReference type="AlphaFoldDB" id="A0A7J6R5J6"/>
<dbReference type="PANTHER" id="PTHR45655:SF13">
    <property type="entry name" value="SOLUBLE GUANYLATE CYCLASE GCY-32-RELATED"/>
    <property type="match status" value="1"/>
</dbReference>
<sequence>TSVLAACFAIMATIMARVRESWERRTYLTDIEYRSWQQRAQRLLSEFMPSSALEAYLADKYIASLYKNMTLLFADICNYTAYAEKTPPERVVSLLTSLFSQFDYLSDTYSIYKVNLVGELTGLFSELDADLATRASA</sequence>
<dbReference type="Proteomes" id="UP000553632">
    <property type="component" value="Unassembled WGS sequence"/>
</dbReference>